<comment type="caution">
    <text evidence="7">The sequence shown here is derived from an EMBL/GenBank/DDBJ whole genome shotgun (WGS) entry which is preliminary data.</text>
</comment>
<dbReference type="FunFam" id="3.40.50.1000:FF:000073">
    <property type="entry name" value="Trehalose 6-phosphate phosphatase"/>
    <property type="match status" value="1"/>
</dbReference>
<dbReference type="GO" id="GO:0004805">
    <property type="term" value="F:trehalose-phosphatase activity"/>
    <property type="evidence" value="ECO:0007669"/>
    <property type="project" value="UniProtKB-EC"/>
</dbReference>
<comment type="similarity">
    <text evidence="4 6">Belongs to the trehalose phosphatase family.</text>
</comment>
<evidence type="ECO:0000313" key="7">
    <source>
        <dbReference type="EMBL" id="KAH7287992.1"/>
    </source>
</evidence>
<dbReference type="InterPro" id="IPR036412">
    <property type="entry name" value="HAD-like_sf"/>
</dbReference>
<keyword evidence="8" id="KW-1185">Reference proteome</keyword>
<dbReference type="OrthoDB" id="411251at2759"/>
<dbReference type="InterPro" id="IPR044651">
    <property type="entry name" value="OTSB-like"/>
</dbReference>
<evidence type="ECO:0000256" key="3">
    <source>
        <dbReference type="ARBA" id="ARBA00005199"/>
    </source>
</evidence>
<dbReference type="PANTHER" id="PTHR43768">
    <property type="entry name" value="TREHALOSE 6-PHOSPHATE PHOSPHATASE"/>
    <property type="match status" value="1"/>
</dbReference>
<dbReference type="InterPro" id="IPR006379">
    <property type="entry name" value="HAD-SF_hydro_IIB"/>
</dbReference>
<dbReference type="GO" id="GO:0005992">
    <property type="term" value="P:trehalose biosynthetic process"/>
    <property type="evidence" value="ECO:0007669"/>
    <property type="project" value="InterPro"/>
</dbReference>
<dbReference type="NCBIfam" id="TIGR00685">
    <property type="entry name" value="T6PP"/>
    <property type="match status" value="1"/>
</dbReference>
<dbReference type="Pfam" id="PF02358">
    <property type="entry name" value="Trehalose_PPase"/>
    <property type="match status" value="1"/>
</dbReference>
<name>A0A8T2QV56_CERRI</name>
<dbReference type="InterPro" id="IPR003337">
    <property type="entry name" value="Trehalose_PPase"/>
</dbReference>
<protein>
    <recommendedName>
        <fullName evidence="6">Trehalose 6-phosphate phosphatase</fullName>
        <ecNumber evidence="6">3.1.3.12</ecNumber>
    </recommendedName>
</protein>
<evidence type="ECO:0000256" key="1">
    <source>
        <dbReference type="ARBA" id="ARBA00000500"/>
    </source>
</evidence>
<dbReference type="FunFam" id="3.30.70.1020:FF:000004">
    <property type="entry name" value="Trehalose 6-phosphate phosphatase"/>
    <property type="match status" value="1"/>
</dbReference>
<dbReference type="InterPro" id="IPR023214">
    <property type="entry name" value="HAD_sf"/>
</dbReference>
<dbReference type="NCBIfam" id="TIGR01484">
    <property type="entry name" value="HAD-SF-IIB"/>
    <property type="match status" value="1"/>
</dbReference>
<sequence>MTTLRSGTSRKVSLLSSNGAPLLASVAVPMQKNEKEQVKGWLEAMQSSSPPRSLSGIDDEKNGISIKKLTKDQYEKWVVKHPSALHMFETIYKQARGKQIAVFLDYDGTLSPIVEDPDCAYMSNEMRTTVKEVAANFPTAIITGRRRDKVYEFVHLPELYYAGSHGMDIMGPAKGCNGYKADGLQAKDSKGNEVVLFQPASEYLSLMDEVCSILKERSKKFPGARVDHNKYCATLHFRCVSEEDWLALAQEVQTLLKAYPELTLTQGRKVLELRPAIEWHKGKALEFLIEALGLSDPSKVFPIYIGDDRTDEDAFQTLKKLGFSCSILVSTVSKDTCAAYSLQDPFEVMEFLQRLIRMKGSQKIYMCNQGSIL</sequence>
<proteinExistence type="inferred from homology"/>
<dbReference type="CDD" id="cd01627">
    <property type="entry name" value="HAD_TPP"/>
    <property type="match status" value="1"/>
</dbReference>
<dbReference type="Proteomes" id="UP000825935">
    <property type="component" value="Chromosome 31"/>
</dbReference>
<dbReference type="AlphaFoldDB" id="A0A8T2QV56"/>
<evidence type="ECO:0000256" key="5">
    <source>
        <dbReference type="ARBA" id="ARBA00022801"/>
    </source>
</evidence>
<evidence type="ECO:0000256" key="2">
    <source>
        <dbReference type="ARBA" id="ARBA00001968"/>
    </source>
</evidence>
<evidence type="ECO:0000313" key="8">
    <source>
        <dbReference type="Proteomes" id="UP000825935"/>
    </source>
</evidence>
<comment type="cofactor">
    <cofactor evidence="2 6">
        <name>a divalent metal cation</name>
        <dbReference type="ChEBI" id="CHEBI:60240"/>
    </cofactor>
</comment>
<comment type="pathway">
    <text evidence="3 6">Glycan biosynthesis; trehalose biosynthesis.</text>
</comment>
<dbReference type="EMBL" id="CM035436">
    <property type="protein sequence ID" value="KAH7287992.1"/>
    <property type="molecule type" value="Genomic_DNA"/>
</dbReference>
<dbReference type="Gene3D" id="3.40.50.1000">
    <property type="entry name" value="HAD superfamily/HAD-like"/>
    <property type="match status" value="2"/>
</dbReference>
<dbReference type="EC" id="3.1.3.12" evidence="6"/>
<keyword evidence="5 6" id="KW-0378">Hydrolase</keyword>
<dbReference type="PANTHER" id="PTHR43768:SF3">
    <property type="entry name" value="TREHALOSE 6-PHOSPHATE PHOSPHATASE"/>
    <property type="match status" value="1"/>
</dbReference>
<dbReference type="OMA" id="DITGMAK"/>
<reference evidence="7" key="1">
    <citation type="submission" date="2021-08" db="EMBL/GenBank/DDBJ databases">
        <title>WGS assembly of Ceratopteris richardii.</title>
        <authorList>
            <person name="Marchant D.B."/>
            <person name="Chen G."/>
            <person name="Jenkins J."/>
            <person name="Shu S."/>
            <person name="Leebens-Mack J."/>
            <person name="Grimwood J."/>
            <person name="Schmutz J."/>
            <person name="Soltis P."/>
            <person name="Soltis D."/>
            <person name="Chen Z.-H."/>
        </authorList>
    </citation>
    <scope>NUCLEOTIDE SEQUENCE</scope>
    <source>
        <strain evidence="7">Whitten #5841</strain>
        <tissue evidence="7">Leaf</tissue>
    </source>
</reference>
<dbReference type="EMBL" id="CM035436">
    <property type="protein sequence ID" value="KAH7287990.1"/>
    <property type="molecule type" value="Genomic_DNA"/>
</dbReference>
<comment type="function">
    <text evidence="6">Removes the phosphate from trehalose 6-phosphate to produce free trehalose.</text>
</comment>
<comment type="catalytic activity">
    <reaction evidence="1 6">
        <text>alpha,alpha-trehalose 6-phosphate + H2O = alpha,alpha-trehalose + phosphate</text>
        <dbReference type="Rhea" id="RHEA:23420"/>
        <dbReference type="ChEBI" id="CHEBI:15377"/>
        <dbReference type="ChEBI" id="CHEBI:16551"/>
        <dbReference type="ChEBI" id="CHEBI:43474"/>
        <dbReference type="ChEBI" id="CHEBI:58429"/>
        <dbReference type="EC" id="3.1.3.12"/>
    </reaction>
</comment>
<evidence type="ECO:0000256" key="6">
    <source>
        <dbReference type="RuleBase" id="RU361117"/>
    </source>
</evidence>
<accession>A0A8T2QV56</accession>
<evidence type="ECO:0000256" key="4">
    <source>
        <dbReference type="ARBA" id="ARBA00008770"/>
    </source>
</evidence>
<gene>
    <name evidence="7" type="ORF">KP509_31G006400</name>
</gene>
<organism evidence="7 8">
    <name type="scientific">Ceratopteris richardii</name>
    <name type="common">Triangle waterfern</name>
    <dbReference type="NCBI Taxonomy" id="49495"/>
    <lineage>
        <taxon>Eukaryota</taxon>
        <taxon>Viridiplantae</taxon>
        <taxon>Streptophyta</taxon>
        <taxon>Embryophyta</taxon>
        <taxon>Tracheophyta</taxon>
        <taxon>Polypodiopsida</taxon>
        <taxon>Polypodiidae</taxon>
        <taxon>Polypodiales</taxon>
        <taxon>Pteridineae</taxon>
        <taxon>Pteridaceae</taxon>
        <taxon>Parkerioideae</taxon>
        <taxon>Ceratopteris</taxon>
    </lineage>
</organism>
<dbReference type="SUPFAM" id="SSF56784">
    <property type="entry name" value="HAD-like"/>
    <property type="match status" value="1"/>
</dbReference>